<protein>
    <recommendedName>
        <fullName evidence="4">Reverse transcriptase domain-containing protein</fullName>
    </recommendedName>
</protein>
<dbReference type="InterPro" id="IPR043502">
    <property type="entry name" value="DNA/RNA_pol_sf"/>
</dbReference>
<dbReference type="Gene3D" id="3.30.70.270">
    <property type="match status" value="1"/>
</dbReference>
<sequence length="67" mass="8578">KIIFRIKYRYFKYLVILFRLINISIFGKYLNRFIIIYLDNILIFSKNKKEYIKYIRLILYKLYLYHL</sequence>
<proteinExistence type="predicted"/>
<keyword evidence="1" id="KW-1133">Transmembrane helix</keyword>
<keyword evidence="1" id="KW-0812">Transmembrane</keyword>
<accession>A0A1L9NDR8</accession>
<keyword evidence="3" id="KW-1185">Reference proteome</keyword>
<organism evidence="2 3">
    <name type="scientific">Aspergillus tubingensis (strain CBS 134.48)</name>
    <dbReference type="NCBI Taxonomy" id="767770"/>
    <lineage>
        <taxon>Eukaryota</taxon>
        <taxon>Fungi</taxon>
        <taxon>Dikarya</taxon>
        <taxon>Ascomycota</taxon>
        <taxon>Pezizomycotina</taxon>
        <taxon>Eurotiomycetes</taxon>
        <taxon>Eurotiomycetidae</taxon>
        <taxon>Eurotiales</taxon>
        <taxon>Aspergillaceae</taxon>
        <taxon>Aspergillus</taxon>
        <taxon>Aspergillus subgen. Circumdati</taxon>
    </lineage>
</organism>
<dbReference type="SUPFAM" id="SSF56672">
    <property type="entry name" value="DNA/RNA polymerases"/>
    <property type="match status" value="1"/>
</dbReference>
<evidence type="ECO:0000313" key="2">
    <source>
        <dbReference type="EMBL" id="OJI87428.1"/>
    </source>
</evidence>
<dbReference type="InterPro" id="IPR043128">
    <property type="entry name" value="Rev_trsase/Diguanyl_cyclase"/>
</dbReference>
<dbReference type="EMBL" id="KV878184">
    <property type="protein sequence ID" value="OJI87428.1"/>
    <property type="molecule type" value="Genomic_DNA"/>
</dbReference>
<dbReference type="OMA" id="KYIRLIL"/>
<feature type="transmembrane region" description="Helical" evidence="1">
    <location>
        <begin position="12"/>
        <end position="30"/>
    </location>
</feature>
<evidence type="ECO:0000313" key="3">
    <source>
        <dbReference type="Proteomes" id="UP000184304"/>
    </source>
</evidence>
<name>A0A1L9NDR8_ASPTC</name>
<dbReference type="AlphaFoldDB" id="A0A1L9NDR8"/>
<reference evidence="3" key="1">
    <citation type="journal article" date="2017" name="Genome Biol.">
        <title>Comparative genomics reveals high biological diversity and specific adaptations in the industrially and medically important fungal genus Aspergillus.</title>
        <authorList>
            <person name="de Vries R.P."/>
            <person name="Riley R."/>
            <person name="Wiebenga A."/>
            <person name="Aguilar-Osorio G."/>
            <person name="Amillis S."/>
            <person name="Uchima C.A."/>
            <person name="Anderluh G."/>
            <person name="Asadollahi M."/>
            <person name="Askin M."/>
            <person name="Barry K."/>
            <person name="Battaglia E."/>
            <person name="Bayram O."/>
            <person name="Benocci T."/>
            <person name="Braus-Stromeyer S.A."/>
            <person name="Caldana C."/>
            <person name="Canovas D."/>
            <person name="Cerqueira G.C."/>
            <person name="Chen F."/>
            <person name="Chen W."/>
            <person name="Choi C."/>
            <person name="Clum A."/>
            <person name="Dos Santos R.A."/>
            <person name="Damasio A.R."/>
            <person name="Diallinas G."/>
            <person name="Emri T."/>
            <person name="Fekete E."/>
            <person name="Flipphi M."/>
            <person name="Freyberg S."/>
            <person name="Gallo A."/>
            <person name="Gournas C."/>
            <person name="Habgood R."/>
            <person name="Hainaut M."/>
            <person name="Harispe M.L."/>
            <person name="Henrissat B."/>
            <person name="Hilden K.S."/>
            <person name="Hope R."/>
            <person name="Hossain A."/>
            <person name="Karabika E."/>
            <person name="Karaffa L."/>
            <person name="Karanyi Z."/>
            <person name="Krasevec N."/>
            <person name="Kuo A."/>
            <person name="Kusch H."/>
            <person name="LaButti K."/>
            <person name="Lagendijk E.L."/>
            <person name="Lapidus A."/>
            <person name="Levasseur A."/>
            <person name="Lindquist E."/>
            <person name="Lipzen A."/>
            <person name="Logrieco A.F."/>
            <person name="MacCabe A."/>
            <person name="Maekelae M.R."/>
            <person name="Malavazi I."/>
            <person name="Melin P."/>
            <person name="Meyer V."/>
            <person name="Mielnichuk N."/>
            <person name="Miskei M."/>
            <person name="Molnar A.P."/>
            <person name="Mule G."/>
            <person name="Ngan C.Y."/>
            <person name="Orejas M."/>
            <person name="Orosz E."/>
            <person name="Ouedraogo J.P."/>
            <person name="Overkamp K.M."/>
            <person name="Park H.-S."/>
            <person name="Perrone G."/>
            <person name="Piumi F."/>
            <person name="Punt P.J."/>
            <person name="Ram A.F."/>
            <person name="Ramon A."/>
            <person name="Rauscher S."/>
            <person name="Record E."/>
            <person name="Riano-Pachon D.M."/>
            <person name="Robert V."/>
            <person name="Roehrig J."/>
            <person name="Ruller R."/>
            <person name="Salamov A."/>
            <person name="Salih N.S."/>
            <person name="Samson R.A."/>
            <person name="Sandor E."/>
            <person name="Sanguinetti M."/>
            <person name="Schuetze T."/>
            <person name="Sepcic K."/>
            <person name="Shelest E."/>
            <person name="Sherlock G."/>
            <person name="Sophianopoulou V."/>
            <person name="Squina F.M."/>
            <person name="Sun H."/>
            <person name="Susca A."/>
            <person name="Todd R.B."/>
            <person name="Tsang A."/>
            <person name="Unkles S.E."/>
            <person name="van de Wiele N."/>
            <person name="van Rossen-Uffink D."/>
            <person name="Oliveira J.V."/>
            <person name="Vesth T.C."/>
            <person name="Visser J."/>
            <person name="Yu J.-H."/>
            <person name="Zhou M."/>
            <person name="Andersen M.R."/>
            <person name="Archer D.B."/>
            <person name="Baker S.E."/>
            <person name="Benoit I."/>
            <person name="Brakhage A.A."/>
            <person name="Braus G.H."/>
            <person name="Fischer R."/>
            <person name="Frisvad J.C."/>
            <person name="Goldman G.H."/>
            <person name="Houbraken J."/>
            <person name="Oakley B."/>
            <person name="Pocsi I."/>
            <person name="Scazzocchio C."/>
            <person name="Seiboth B."/>
            <person name="vanKuyk P.A."/>
            <person name="Wortman J."/>
            <person name="Dyer P.S."/>
            <person name="Grigoriev I.V."/>
        </authorList>
    </citation>
    <scope>NUCLEOTIDE SEQUENCE [LARGE SCALE GENOMIC DNA]</scope>
    <source>
        <strain evidence="3">CBS 134.48</strain>
    </source>
</reference>
<keyword evidence="1" id="KW-0472">Membrane</keyword>
<evidence type="ECO:0008006" key="4">
    <source>
        <dbReference type="Google" id="ProtNLM"/>
    </source>
</evidence>
<gene>
    <name evidence="2" type="ORF">ASPTUDRAFT_137529</name>
</gene>
<evidence type="ECO:0000256" key="1">
    <source>
        <dbReference type="SAM" id="Phobius"/>
    </source>
</evidence>
<feature type="non-terminal residue" evidence="2">
    <location>
        <position position="1"/>
    </location>
</feature>
<dbReference type="VEuPathDB" id="FungiDB:ASPTUDRAFT_137529"/>
<dbReference type="Proteomes" id="UP000184304">
    <property type="component" value="Unassembled WGS sequence"/>
</dbReference>